<dbReference type="PANTHER" id="PTHR10102">
    <property type="entry name" value="DNA-DIRECTED RNA POLYMERASE, MITOCHONDRIAL"/>
    <property type="match status" value="1"/>
</dbReference>
<keyword evidence="14" id="KW-1185">Reference proteome</keyword>
<dbReference type="GO" id="GO:0034245">
    <property type="term" value="C:mitochondrial DNA-directed RNA polymerase complex"/>
    <property type="evidence" value="ECO:0007669"/>
    <property type="project" value="TreeGrafter"/>
</dbReference>
<evidence type="ECO:0000256" key="3">
    <source>
        <dbReference type="ARBA" id="ARBA00022478"/>
    </source>
</evidence>
<reference evidence="13" key="1">
    <citation type="submission" date="2020-05" db="EMBL/GenBank/DDBJ databases">
        <title>Phylogenomic resolution of chytrid fungi.</title>
        <authorList>
            <person name="Stajich J.E."/>
            <person name="Amses K."/>
            <person name="Simmons R."/>
            <person name="Seto K."/>
            <person name="Myers J."/>
            <person name="Bonds A."/>
            <person name="Quandt C.A."/>
            <person name="Barry K."/>
            <person name="Liu P."/>
            <person name="Grigoriev I."/>
            <person name="Longcore J.E."/>
            <person name="James T.Y."/>
        </authorList>
    </citation>
    <scope>NUCLEOTIDE SEQUENCE</scope>
    <source>
        <strain evidence="13">JEL0476</strain>
    </source>
</reference>
<feature type="compositionally biased region" description="Basic and acidic residues" evidence="11">
    <location>
        <begin position="77"/>
        <end position="86"/>
    </location>
</feature>
<evidence type="ECO:0000256" key="10">
    <source>
        <dbReference type="SAM" id="Coils"/>
    </source>
</evidence>
<dbReference type="InterPro" id="IPR002885">
    <property type="entry name" value="PPR_rpt"/>
</dbReference>
<comment type="caution">
    <text evidence="13">The sequence shown here is derived from an EMBL/GenBank/DDBJ whole genome shotgun (WGS) entry which is preliminary data.</text>
</comment>
<dbReference type="InterPro" id="IPR002092">
    <property type="entry name" value="DNA-dir_Rpol_phage-type"/>
</dbReference>
<keyword evidence="3 9" id="KW-0240">DNA-directed RNA polymerase</keyword>
<dbReference type="SMART" id="SM01311">
    <property type="entry name" value="RPOL_N"/>
    <property type="match status" value="1"/>
</dbReference>
<feature type="coiled-coil region" evidence="10">
    <location>
        <begin position="172"/>
        <end position="298"/>
    </location>
</feature>
<protein>
    <recommendedName>
        <fullName evidence="2 9">DNA-directed RNA polymerase</fullName>
        <ecNumber evidence="2 9">2.7.7.6</ecNumber>
    </recommendedName>
</protein>
<organism evidence="13 14">
    <name type="scientific">Clydaea vesicula</name>
    <dbReference type="NCBI Taxonomy" id="447962"/>
    <lineage>
        <taxon>Eukaryota</taxon>
        <taxon>Fungi</taxon>
        <taxon>Fungi incertae sedis</taxon>
        <taxon>Chytridiomycota</taxon>
        <taxon>Chytridiomycota incertae sedis</taxon>
        <taxon>Chytridiomycetes</taxon>
        <taxon>Lobulomycetales</taxon>
        <taxon>Lobulomycetaceae</taxon>
        <taxon>Clydaea</taxon>
    </lineage>
</organism>
<dbReference type="Pfam" id="PF00940">
    <property type="entry name" value="RNA_pol"/>
    <property type="match status" value="1"/>
</dbReference>
<name>A0AAD5XWQ0_9FUNG</name>
<evidence type="ECO:0000256" key="9">
    <source>
        <dbReference type="RuleBase" id="RU003805"/>
    </source>
</evidence>
<evidence type="ECO:0000256" key="5">
    <source>
        <dbReference type="ARBA" id="ARBA00022695"/>
    </source>
</evidence>
<dbReference type="EMBL" id="JADGJW010000188">
    <property type="protein sequence ID" value="KAJ3222173.1"/>
    <property type="molecule type" value="Genomic_DNA"/>
</dbReference>
<dbReference type="InterPro" id="IPR011990">
    <property type="entry name" value="TPR-like_helical_dom_sf"/>
</dbReference>
<evidence type="ECO:0000256" key="6">
    <source>
        <dbReference type="ARBA" id="ARBA00023163"/>
    </source>
</evidence>
<feature type="region of interest" description="Disordered" evidence="11">
    <location>
        <begin position="129"/>
        <end position="155"/>
    </location>
</feature>
<dbReference type="PROSITE" id="PS00900">
    <property type="entry name" value="RNA_POL_PHAGE_1"/>
    <property type="match status" value="1"/>
</dbReference>
<evidence type="ECO:0000256" key="7">
    <source>
        <dbReference type="ARBA" id="ARBA00048552"/>
    </source>
</evidence>
<evidence type="ECO:0000256" key="1">
    <source>
        <dbReference type="ARBA" id="ARBA00009493"/>
    </source>
</evidence>
<keyword evidence="5 9" id="KW-0548">Nucleotidyltransferase</keyword>
<evidence type="ECO:0000256" key="2">
    <source>
        <dbReference type="ARBA" id="ARBA00012418"/>
    </source>
</evidence>
<proteinExistence type="inferred from homology"/>
<dbReference type="Proteomes" id="UP001211065">
    <property type="component" value="Unassembled WGS sequence"/>
</dbReference>
<dbReference type="InterPro" id="IPR043502">
    <property type="entry name" value="DNA/RNA_pol_sf"/>
</dbReference>
<dbReference type="SUPFAM" id="SSF56672">
    <property type="entry name" value="DNA/RNA polymerases"/>
    <property type="match status" value="1"/>
</dbReference>
<dbReference type="Pfam" id="PF14700">
    <property type="entry name" value="RPOL_N"/>
    <property type="match status" value="1"/>
</dbReference>
<feature type="repeat" description="PPR" evidence="8">
    <location>
        <begin position="730"/>
        <end position="764"/>
    </location>
</feature>
<comment type="similarity">
    <text evidence="1 9">Belongs to the phage and mitochondrial RNA polymerase family.</text>
</comment>
<evidence type="ECO:0000313" key="14">
    <source>
        <dbReference type="Proteomes" id="UP001211065"/>
    </source>
</evidence>
<keyword evidence="6 9" id="KW-0804">Transcription</keyword>
<dbReference type="Gene3D" id="1.10.287.280">
    <property type="match status" value="1"/>
</dbReference>
<sequence>MVKRKSKKTNSTESVEVKSNESTGTDVLKQNSNLNTSKRKKRKSEDLELVEEDDVFNLNFENKKKQKNLINSSNKESSNKESSNKEKTKKVASKQSETKKAKKSTSKEKTKVTETVSVLQVAALEEETDLSTSMSAKTPKVLEETSKEMPKNEDNLLNTSKSIKDLLSVQMQQDLTLQVSNLQEAFNNLSKKVFCNQEQEEAVLKGRNAYQNYVKSTELKFEEYEKLISSLQVENEILNKNVSSLKKELSEEKLQFQNELETTLNKFKAKEETLQKDILEKEEEVVVFENELKKYENFVLEKILKNQKDNTVKGNQHDNVANETTDYSDVDFMATLEDSFALMESEILDLKKKKNQDQKKESEVGEEKMIFGKSNLKLADAVKFYETCTGMKIQSITEEVTEPNGEVLSNNMNKNEEKITKCKIYKILHESQNRVLRYTLSGPNFENNYFYKPNLTIDSSLTRINAGDDNSNNVSNIPLYLNEEIIFQDLNKFFEKCLNWVMMGSEKKNQNFNFEESMIRIYRYLTSKNSASKLKSSKNNCLLFEKYFTSTPIFSQEQHQQQNSNNITILPTLFPKLYNDISNDSKILSSTTYQGSVADKDGYWTDYKKPLPYEILQDKYSLMFILIEHGELMKAEMIFHKIYRSNFYDLQKSDTHTQLFNAFIDGFLKNVEKFKTQEDVKSELNELLDSQSAEVEDATTSTELSAKQKQNLNQALEWYDKIIRFKFKPNSETFILFLEAFCKLRDLEKVEEFIIKMQEHQLNPCDVLLDDRFSDNNEVSVIFEAALRKLGHNIDTYQPESDFLLSIVEEEQERNLRTESTTAFSPNQNKISSEGKSINLAKKTLEGMKVVKSTRSEGIQLLSAALKKLLQQSDDNPLTKYDQQTWLEEECRRISLIQNQSTSHNMPEFQVRSKLLFKWKMDMIRGVAEYIARARADESDEDYIYQYLLRVEPERYSLITLKAFLKVPTRKGENDEATFGDLNFTNVLNEIGRAVEQEIRIDYLKKKRNREKIKNDYNIYISHKKGKFFNPTFRKVASKITNDIDKKNSEKIWLPEMTTRTQILIGNILASILLDVAKVEVMNPETSEITLEPAFQHYIATKYNRQEGRIRAHPKVLEDIVAGDSFNSTPSALPMIVMPKPWLNVCNGGYFTEDRKIKLVKTNSRLQKNLLRDADRKIKLQKIFHSLDVLGSTPWRINKKTLEVILTCWNEGGAWPGIPSVAKLPPVEKPTDYKTNPASARVYRNELKKRNDAEKGRYSQRCDSNYKVLIAKAFENETIYFPHHIDFRGRAYPLPVHLNHIGNDLCRGLLLFDEAKPLGVNGLKWLKIQVANLYGNDKISFMDRVTFVEENIENGRRWWLGADDPWQCLATCMELVDALRSPDPTKFMSRMPIHQDGTCNGLQHYAALGGDVAGAQQVNLIPSDKPSDVYTGIADKVNEFVIRDAKSGVEEAILLQGKINRKIVKQTVMTNTYGVTFIGARDQVRNRLKEANDKNKLTEVQLEKCSLYVTKRIFESFGEVFKGASAIQKWLSQTAKLISECYNKTSLTQYELEEMTVLESLGAEIKSTYLGNLDEEKSQASRKKKSNSEEVEEDVISLNELINSAKLDNINVFNNDNNFVQVDSDFQDRLEGKKFRATSVVWTNPLGLPISQPYRNVKKVSVGTTDDKLRNKNQKSTTITDIDGEEKYAINHLKQASAFPPNFIHSLDASHMMMTAIKCKKDDITFASVHDSYWCHAKDVDHMSLLLRESFVDLHKVNLMKLLRREFLYRGKNLVHKVTYKLPMDKIEEWKKYIEKRNKEIVKNNSILKLDEEEDDFFNFNIEDFDSENSPSENNESTKKVNKPRVFFSSKFEKTGEVESYAEFKKLVTKLPNRGDFDINMVKDSKYFFH</sequence>
<dbReference type="GO" id="GO:0006390">
    <property type="term" value="P:mitochondrial transcription"/>
    <property type="evidence" value="ECO:0007669"/>
    <property type="project" value="TreeGrafter"/>
</dbReference>
<dbReference type="Gene3D" id="1.10.1320.10">
    <property type="entry name" value="DNA-directed RNA polymerase, N-terminal domain"/>
    <property type="match status" value="1"/>
</dbReference>
<evidence type="ECO:0000256" key="8">
    <source>
        <dbReference type="PROSITE-ProRule" id="PRU00708"/>
    </source>
</evidence>
<dbReference type="GO" id="GO:0001018">
    <property type="term" value="F:mitochondrial promoter sequence-specific DNA binding"/>
    <property type="evidence" value="ECO:0007669"/>
    <property type="project" value="TreeGrafter"/>
</dbReference>
<comment type="catalytic activity">
    <reaction evidence="7 9">
        <text>RNA(n) + a ribonucleoside 5'-triphosphate = RNA(n+1) + diphosphate</text>
        <dbReference type="Rhea" id="RHEA:21248"/>
        <dbReference type="Rhea" id="RHEA-COMP:14527"/>
        <dbReference type="Rhea" id="RHEA-COMP:17342"/>
        <dbReference type="ChEBI" id="CHEBI:33019"/>
        <dbReference type="ChEBI" id="CHEBI:61557"/>
        <dbReference type="ChEBI" id="CHEBI:140395"/>
        <dbReference type="EC" id="2.7.7.6"/>
    </reaction>
</comment>
<dbReference type="EC" id="2.7.7.6" evidence="2 9"/>
<dbReference type="InterPro" id="IPR037159">
    <property type="entry name" value="RNA_POL_N_sf"/>
</dbReference>
<dbReference type="GO" id="GO:0003899">
    <property type="term" value="F:DNA-directed RNA polymerase activity"/>
    <property type="evidence" value="ECO:0007669"/>
    <property type="project" value="UniProtKB-EC"/>
</dbReference>
<feature type="domain" description="DNA-directed RNA polymerase N-terminal" evidence="12">
    <location>
        <begin position="882"/>
        <end position="1192"/>
    </location>
</feature>
<keyword evidence="10" id="KW-0175">Coiled coil</keyword>
<dbReference type="PROSITE" id="PS00489">
    <property type="entry name" value="RNA_POL_PHAGE_2"/>
    <property type="match status" value="1"/>
</dbReference>
<dbReference type="PANTHER" id="PTHR10102:SF0">
    <property type="entry name" value="DNA-DIRECTED RNA POLYMERASE, MITOCHONDRIAL"/>
    <property type="match status" value="1"/>
</dbReference>
<dbReference type="InterPro" id="IPR029262">
    <property type="entry name" value="RPOL_N"/>
</dbReference>
<comment type="function">
    <text evidence="9">DNA-dependent RNA polymerase catalyzes the transcription of DNA into RNA using the four ribonucleoside triphosphates as substrates.</text>
</comment>
<keyword evidence="4 9" id="KW-0808">Transferase</keyword>
<feature type="compositionally biased region" description="Basic and acidic residues" evidence="11">
    <location>
        <begin position="140"/>
        <end position="154"/>
    </location>
</feature>
<feature type="region of interest" description="Disordered" evidence="11">
    <location>
        <begin position="1"/>
        <end position="112"/>
    </location>
</feature>
<gene>
    <name evidence="13" type="primary">RPO41_1</name>
    <name evidence="13" type="ORF">HK099_002606</name>
</gene>
<evidence type="ECO:0000256" key="4">
    <source>
        <dbReference type="ARBA" id="ARBA00022679"/>
    </source>
</evidence>
<evidence type="ECO:0000256" key="11">
    <source>
        <dbReference type="SAM" id="MobiDB-lite"/>
    </source>
</evidence>
<evidence type="ECO:0000313" key="13">
    <source>
        <dbReference type="EMBL" id="KAJ3222173.1"/>
    </source>
</evidence>
<evidence type="ECO:0000259" key="12">
    <source>
        <dbReference type="SMART" id="SM01311"/>
    </source>
</evidence>
<dbReference type="InterPro" id="IPR046950">
    <property type="entry name" value="DNA-dir_Rpol_C_phage-type"/>
</dbReference>
<feature type="compositionally biased region" description="Polar residues" evidence="11">
    <location>
        <begin position="20"/>
        <end position="36"/>
    </location>
</feature>
<dbReference type="InterPro" id="IPR024075">
    <property type="entry name" value="DNA-dir_RNA_pol_helix_hairp_sf"/>
</dbReference>
<dbReference type="Gene3D" id="1.10.287.260">
    <property type="match status" value="1"/>
</dbReference>
<dbReference type="Gene3D" id="1.25.40.10">
    <property type="entry name" value="Tetratricopeptide repeat domain"/>
    <property type="match status" value="1"/>
</dbReference>
<accession>A0AAD5XWQ0</accession>
<dbReference type="PROSITE" id="PS51375">
    <property type="entry name" value="PPR"/>
    <property type="match status" value="1"/>
</dbReference>
<dbReference type="Gene3D" id="1.10.150.20">
    <property type="entry name" value="5' to 3' exonuclease, C-terminal subdomain"/>
    <property type="match status" value="1"/>
</dbReference>